<feature type="domain" description="SGNH hydrolase-type esterase" evidence="2">
    <location>
        <begin position="163"/>
        <end position="333"/>
    </location>
</feature>
<evidence type="ECO:0000256" key="1">
    <source>
        <dbReference type="SAM" id="MobiDB-lite"/>
    </source>
</evidence>
<reference evidence="3 4" key="1">
    <citation type="journal article" date="2023" name="Nat. Commun.">
        <title>Origin of minicircular mitochondrial genomes in red algae.</title>
        <authorList>
            <person name="Lee Y."/>
            <person name="Cho C.H."/>
            <person name="Lee Y.M."/>
            <person name="Park S.I."/>
            <person name="Yang J.H."/>
            <person name="West J.A."/>
            <person name="Bhattacharya D."/>
            <person name="Yoon H.S."/>
        </authorList>
    </citation>
    <scope>NUCLEOTIDE SEQUENCE [LARGE SCALE GENOMIC DNA]</scope>
    <source>
        <strain evidence="3 4">CCMP1338</strain>
        <tissue evidence="3">Whole cell</tissue>
    </source>
</reference>
<dbReference type="Gene3D" id="3.40.50.1110">
    <property type="entry name" value="SGNH hydrolase"/>
    <property type="match status" value="1"/>
</dbReference>
<comment type="caution">
    <text evidence="3">The sequence shown here is derived from an EMBL/GenBank/DDBJ whole genome shotgun (WGS) entry which is preliminary data.</text>
</comment>
<dbReference type="EMBL" id="JAMWBK010000006">
    <property type="protein sequence ID" value="KAJ8904038.1"/>
    <property type="molecule type" value="Genomic_DNA"/>
</dbReference>
<name>A0AAV8UNH4_9RHOD</name>
<feature type="compositionally biased region" description="Basic and acidic residues" evidence="1">
    <location>
        <begin position="67"/>
        <end position="82"/>
    </location>
</feature>
<proteinExistence type="predicted"/>
<dbReference type="GO" id="GO:0004622">
    <property type="term" value="F:phosphatidylcholine lysophospholipase activity"/>
    <property type="evidence" value="ECO:0007669"/>
    <property type="project" value="TreeGrafter"/>
</dbReference>
<dbReference type="InterPro" id="IPR013830">
    <property type="entry name" value="SGNH_hydro"/>
</dbReference>
<dbReference type="PANTHER" id="PTHR30383:SF5">
    <property type="entry name" value="SGNH HYDROLASE-TYPE ESTERASE DOMAIN-CONTAINING PROTEIN"/>
    <property type="match status" value="1"/>
</dbReference>
<dbReference type="PANTHER" id="PTHR30383">
    <property type="entry name" value="THIOESTERASE 1/PROTEASE 1/LYSOPHOSPHOLIPASE L1"/>
    <property type="match status" value="1"/>
</dbReference>
<keyword evidence="4" id="KW-1185">Reference proteome</keyword>
<evidence type="ECO:0000313" key="4">
    <source>
        <dbReference type="Proteomes" id="UP001157974"/>
    </source>
</evidence>
<dbReference type="InterPro" id="IPR051532">
    <property type="entry name" value="Ester_Hydrolysis_Enzymes"/>
</dbReference>
<gene>
    <name evidence="3" type="ORF">NDN08_000568</name>
</gene>
<evidence type="ECO:0000259" key="2">
    <source>
        <dbReference type="Pfam" id="PF13472"/>
    </source>
</evidence>
<dbReference type="Pfam" id="PF13472">
    <property type="entry name" value="Lipase_GDSL_2"/>
    <property type="match status" value="1"/>
</dbReference>
<feature type="region of interest" description="Disordered" evidence="1">
    <location>
        <begin position="62"/>
        <end position="82"/>
    </location>
</feature>
<dbReference type="SUPFAM" id="SSF52266">
    <property type="entry name" value="SGNH hydrolase"/>
    <property type="match status" value="1"/>
</dbReference>
<sequence>MCTIPAWLIFSAGRYRVQVLTEEPCDRRARCGARGELGRLHFSRALGHGRFAVKRSQSRTESLPFSELREETEPESIHSENRRGDLGTGDVYIYSLAKFLRTVGSLLQAFAPSAFQWRILDSDNTEEFMEAGTHARNSDLTVTRSANHTERSEADRKLTICILGSSVARGFWASNCLGWSAMLKDALKNQFGHNTVNMSVPGADVVATLKAFDDLVPRLKPDIVIISLSLGNEGMFLCPPSQRKQVQVRFENGIRQLIAKTIDVGARPVLGGVYPNGDSVPQTYELLKETNRNLINLGFPMLNWLGALDDGNGRWKSKLWADPSHPNTEGQRVMFECIDLDIFTSKSKPPENKL</sequence>
<protein>
    <recommendedName>
        <fullName evidence="2">SGNH hydrolase-type esterase domain-containing protein</fullName>
    </recommendedName>
</protein>
<organism evidence="3 4">
    <name type="scientific">Rhodosorus marinus</name>
    <dbReference type="NCBI Taxonomy" id="101924"/>
    <lineage>
        <taxon>Eukaryota</taxon>
        <taxon>Rhodophyta</taxon>
        <taxon>Stylonematophyceae</taxon>
        <taxon>Stylonematales</taxon>
        <taxon>Stylonemataceae</taxon>
        <taxon>Rhodosorus</taxon>
    </lineage>
</organism>
<dbReference type="AlphaFoldDB" id="A0AAV8UNH4"/>
<dbReference type="Proteomes" id="UP001157974">
    <property type="component" value="Unassembled WGS sequence"/>
</dbReference>
<evidence type="ECO:0000313" key="3">
    <source>
        <dbReference type="EMBL" id="KAJ8904038.1"/>
    </source>
</evidence>
<accession>A0AAV8UNH4</accession>
<dbReference type="InterPro" id="IPR036514">
    <property type="entry name" value="SGNH_hydro_sf"/>
</dbReference>
<dbReference type="CDD" id="cd00229">
    <property type="entry name" value="SGNH_hydrolase"/>
    <property type="match status" value="1"/>
</dbReference>